<dbReference type="EMBL" id="FNFP01000005">
    <property type="protein sequence ID" value="SDK92750.1"/>
    <property type="molecule type" value="Genomic_DNA"/>
</dbReference>
<accession>A0A1G9FWI3</accession>
<name>A0A1G9FWI3_9FIRM</name>
<evidence type="ECO:0000313" key="3">
    <source>
        <dbReference type="Proteomes" id="UP000198718"/>
    </source>
</evidence>
<keyword evidence="1" id="KW-1133">Transmembrane helix</keyword>
<keyword evidence="3" id="KW-1185">Reference proteome</keyword>
<evidence type="ECO:0000313" key="2">
    <source>
        <dbReference type="EMBL" id="SDK92750.1"/>
    </source>
</evidence>
<protein>
    <submittedName>
        <fullName evidence="2">Uncharacterized protein</fullName>
    </submittedName>
</protein>
<keyword evidence="1" id="KW-0812">Transmembrane</keyword>
<dbReference type="RefSeq" id="WP_090553808.1">
    <property type="nucleotide sequence ID" value="NZ_FNFP01000005.1"/>
</dbReference>
<proteinExistence type="predicted"/>
<keyword evidence="1" id="KW-0472">Membrane</keyword>
<sequence length="364" mass="41035">MKTKIDKIVAIFGSGLLGYYLGLSIFGGVIWRLLQWTLPPINDRNLPRFYTGMMGAVIVASLGYLIYTKFIEKCSLEKCKRQYALGIIALLLLPIITMTGFRLQAVNYVRNAEATTPTSLTLRFENPNVGFLITQDSSGASATSNGKSIRLENEEVLLAKFGGGLQKLKLVEVVDPSQHSYGEHKGTMWINYRPQGKWYSKIMSWYGDYFVESTVGQQWILYKGFELEAMLNDLDAQLKDLNNYNAVEVLHTSLIDGKSNQVDAVPLDNLDFLVNSIQGDNKITPDSNVISSFEVILKDNQWITKDDVSYYAFSLKSQTSNTGSFETAIFFENVILYDDELKIAWFEGDYYGVDLSPILPEIIF</sequence>
<dbReference type="AlphaFoldDB" id="A0A1G9FWI3"/>
<dbReference type="STRING" id="393762.SAMN05660472_02273"/>
<reference evidence="2 3" key="1">
    <citation type="submission" date="2016-10" db="EMBL/GenBank/DDBJ databases">
        <authorList>
            <person name="de Groot N.N."/>
        </authorList>
    </citation>
    <scope>NUCLEOTIDE SEQUENCE [LARGE SCALE GENOMIC DNA]</scope>
    <source>
        <strain evidence="2 3">DSM 18346</strain>
    </source>
</reference>
<dbReference type="OrthoDB" id="1950195at2"/>
<organism evidence="2 3">
    <name type="scientific">Natronincola ferrireducens</name>
    <dbReference type="NCBI Taxonomy" id="393762"/>
    <lineage>
        <taxon>Bacteria</taxon>
        <taxon>Bacillati</taxon>
        <taxon>Bacillota</taxon>
        <taxon>Clostridia</taxon>
        <taxon>Peptostreptococcales</taxon>
        <taxon>Natronincolaceae</taxon>
        <taxon>Natronincola</taxon>
    </lineage>
</organism>
<feature type="transmembrane region" description="Helical" evidence="1">
    <location>
        <begin position="9"/>
        <end position="34"/>
    </location>
</feature>
<gene>
    <name evidence="2" type="ORF">SAMN05660472_02273</name>
</gene>
<feature type="transmembrane region" description="Helical" evidence="1">
    <location>
        <begin position="49"/>
        <end position="71"/>
    </location>
</feature>
<dbReference type="Proteomes" id="UP000198718">
    <property type="component" value="Unassembled WGS sequence"/>
</dbReference>
<evidence type="ECO:0000256" key="1">
    <source>
        <dbReference type="SAM" id="Phobius"/>
    </source>
</evidence>
<feature type="transmembrane region" description="Helical" evidence="1">
    <location>
        <begin position="83"/>
        <end position="101"/>
    </location>
</feature>